<evidence type="ECO:0000256" key="8">
    <source>
        <dbReference type="ARBA" id="ARBA00022967"/>
    </source>
</evidence>
<dbReference type="STRING" id="218140.BPSY_1204"/>
<dbReference type="OrthoDB" id="8481147at2"/>
<comment type="subcellular location">
    <subcellularLocation>
        <location evidence="1">Cell membrane</location>
        <topology evidence="1">Peripheral membrane protein</topology>
    </subcellularLocation>
</comment>
<evidence type="ECO:0000256" key="1">
    <source>
        <dbReference type="ARBA" id="ARBA00004202"/>
    </source>
</evidence>
<comment type="caution">
    <text evidence="11">The sequence shown here is derived from an EMBL/GenBank/DDBJ whole genome shotgun (WGS) entry which is preliminary data.</text>
</comment>
<dbReference type="PROSITE" id="PS50893">
    <property type="entry name" value="ABC_TRANSPORTER_2"/>
    <property type="match status" value="1"/>
</dbReference>
<sequence length="279" mass="29769">MSVNLEDLRISIAGRSIVKGISMRVGDGERVGLIGASGSGKSMIAKACLGLLPSVADVRGSIRIGQQEIVGADERKLAGIRGSATGLVVQNPAAALNPVKRVFDQVALPLTLHYQLDREQIRTRVIDMLRRVGLTETIADKFPHQLSGGQQQRVAIATALVTSPKFIIADEPTTSLDSITQQQIVDVLVSLVDDSGASMLFITHDFSVLSRATTRCAVLDEGVLVEEGSTHDLLREPKHPVTRILVNAATELTFQRNAVGQGITDGQGVHGRNDEGAAR</sequence>
<keyword evidence="6" id="KW-0547">Nucleotide-binding</keyword>
<dbReference type="PROSITE" id="PS00211">
    <property type="entry name" value="ABC_TRANSPORTER_1"/>
    <property type="match status" value="1"/>
</dbReference>
<keyword evidence="11" id="KW-0378">Hydrolase</keyword>
<dbReference type="RefSeq" id="WP_081884286.1">
    <property type="nucleotide sequence ID" value="NZ_JGZI01000009.1"/>
</dbReference>
<dbReference type="InterPro" id="IPR027417">
    <property type="entry name" value="P-loop_NTPase"/>
</dbReference>
<dbReference type="GO" id="GO:0016887">
    <property type="term" value="F:ATP hydrolysis activity"/>
    <property type="evidence" value="ECO:0007669"/>
    <property type="project" value="InterPro"/>
</dbReference>
<gene>
    <name evidence="11" type="ORF">BPSY_1204</name>
</gene>
<dbReference type="Gene3D" id="3.40.50.300">
    <property type="entry name" value="P-loop containing nucleotide triphosphate hydrolases"/>
    <property type="match status" value="1"/>
</dbReference>
<dbReference type="eggNOG" id="COG0444">
    <property type="taxonomic scope" value="Bacteria"/>
</dbReference>
<evidence type="ECO:0000256" key="7">
    <source>
        <dbReference type="ARBA" id="ARBA00022840"/>
    </source>
</evidence>
<evidence type="ECO:0000259" key="10">
    <source>
        <dbReference type="PROSITE" id="PS50893"/>
    </source>
</evidence>
<keyword evidence="8" id="KW-1278">Translocase</keyword>
<dbReference type="AlphaFoldDB" id="A0A087CGF3"/>
<reference evidence="11 12" key="1">
    <citation type="submission" date="2014-03" db="EMBL/GenBank/DDBJ databases">
        <title>Genomics of Bifidobacteria.</title>
        <authorList>
            <person name="Ventura M."/>
            <person name="Milani C."/>
            <person name="Lugli G.A."/>
        </authorList>
    </citation>
    <scope>NUCLEOTIDE SEQUENCE [LARGE SCALE GENOMIC DNA]</scope>
    <source>
        <strain evidence="11 12">LMG 21775</strain>
    </source>
</reference>
<keyword evidence="9" id="KW-0472">Membrane</keyword>
<evidence type="ECO:0000313" key="11">
    <source>
        <dbReference type="EMBL" id="KFI82353.1"/>
    </source>
</evidence>
<dbReference type="SMART" id="SM00382">
    <property type="entry name" value="AAA"/>
    <property type="match status" value="1"/>
</dbReference>
<evidence type="ECO:0000256" key="5">
    <source>
        <dbReference type="ARBA" id="ARBA00022519"/>
    </source>
</evidence>
<dbReference type="EMBL" id="JGZI01000009">
    <property type="protein sequence ID" value="KFI82353.1"/>
    <property type="molecule type" value="Genomic_DNA"/>
</dbReference>
<protein>
    <submittedName>
        <fullName evidence="11">Peptide ABC transporter substrate-binding protein</fullName>
        <ecNumber evidence="11">3.6.3.24</ecNumber>
    </submittedName>
</protein>
<keyword evidence="3" id="KW-0813">Transport</keyword>
<dbReference type="GO" id="GO:0005886">
    <property type="term" value="C:plasma membrane"/>
    <property type="evidence" value="ECO:0007669"/>
    <property type="project" value="UniProtKB-SubCell"/>
</dbReference>
<dbReference type="EC" id="3.6.3.24" evidence="11"/>
<dbReference type="Pfam" id="PF00005">
    <property type="entry name" value="ABC_tran"/>
    <property type="match status" value="1"/>
</dbReference>
<dbReference type="InterPro" id="IPR003593">
    <property type="entry name" value="AAA+_ATPase"/>
</dbReference>
<keyword evidence="4" id="KW-1003">Cell membrane</keyword>
<organism evidence="11 12">
    <name type="scientific">Bifidobacterium psychraerophilum</name>
    <dbReference type="NCBI Taxonomy" id="218140"/>
    <lineage>
        <taxon>Bacteria</taxon>
        <taxon>Bacillati</taxon>
        <taxon>Actinomycetota</taxon>
        <taxon>Actinomycetes</taxon>
        <taxon>Bifidobacteriales</taxon>
        <taxon>Bifidobacteriaceae</taxon>
        <taxon>Bifidobacterium</taxon>
    </lineage>
</organism>
<name>A0A087CGF3_9BIFI</name>
<keyword evidence="7" id="KW-0067">ATP-binding</keyword>
<dbReference type="InterPro" id="IPR017871">
    <property type="entry name" value="ABC_transporter-like_CS"/>
</dbReference>
<evidence type="ECO:0000313" key="12">
    <source>
        <dbReference type="Proteomes" id="UP000029050"/>
    </source>
</evidence>
<keyword evidence="5" id="KW-0997">Cell inner membrane</keyword>
<proteinExistence type="inferred from homology"/>
<dbReference type="GO" id="GO:0005524">
    <property type="term" value="F:ATP binding"/>
    <property type="evidence" value="ECO:0007669"/>
    <property type="project" value="UniProtKB-KW"/>
</dbReference>
<dbReference type="CDD" id="cd03257">
    <property type="entry name" value="ABC_NikE_OppD_transporters"/>
    <property type="match status" value="1"/>
</dbReference>
<dbReference type="InterPro" id="IPR003439">
    <property type="entry name" value="ABC_transporter-like_ATP-bd"/>
</dbReference>
<evidence type="ECO:0000256" key="3">
    <source>
        <dbReference type="ARBA" id="ARBA00022448"/>
    </source>
</evidence>
<comment type="similarity">
    <text evidence="2">Belongs to the ABC transporter superfamily.</text>
</comment>
<keyword evidence="12" id="KW-1185">Reference proteome</keyword>
<dbReference type="SUPFAM" id="SSF52540">
    <property type="entry name" value="P-loop containing nucleoside triphosphate hydrolases"/>
    <property type="match status" value="1"/>
</dbReference>
<evidence type="ECO:0000256" key="9">
    <source>
        <dbReference type="ARBA" id="ARBA00023136"/>
    </source>
</evidence>
<dbReference type="InterPro" id="IPR050388">
    <property type="entry name" value="ABC_Ni/Peptide_Import"/>
</dbReference>
<accession>A0A087CGF3</accession>
<dbReference type="PANTHER" id="PTHR43297">
    <property type="entry name" value="OLIGOPEPTIDE TRANSPORT ATP-BINDING PROTEIN APPD"/>
    <property type="match status" value="1"/>
</dbReference>
<dbReference type="PANTHER" id="PTHR43297:SF14">
    <property type="entry name" value="ATPASE AAA-TYPE CORE DOMAIN-CONTAINING PROTEIN"/>
    <property type="match status" value="1"/>
</dbReference>
<dbReference type="GeneID" id="98300411"/>
<evidence type="ECO:0000256" key="6">
    <source>
        <dbReference type="ARBA" id="ARBA00022741"/>
    </source>
</evidence>
<evidence type="ECO:0000256" key="4">
    <source>
        <dbReference type="ARBA" id="ARBA00022475"/>
    </source>
</evidence>
<dbReference type="Proteomes" id="UP000029050">
    <property type="component" value="Unassembled WGS sequence"/>
</dbReference>
<evidence type="ECO:0000256" key="2">
    <source>
        <dbReference type="ARBA" id="ARBA00005417"/>
    </source>
</evidence>
<feature type="domain" description="ABC transporter" evidence="10">
    <location>
        <begin position="3"/>
        <end position="246"/>
    </location>
</feature>